<evidence type="ECO:0000256" key="3">
    <source>
        <dbReference type="ARBA" id="ARBA00022927"/>
    </source>
</evidence>
<dbReference type="GO" id="GO:0016192">
    <property type="term" value="P:vesicle-mediated transport"/>
    <property type="evidence" value="ECO:0007669"/>
    <property type="project" value="UniProtKB-UniRule"/>
</dbReference>
<feature type="compositionally biased region" description="Basic and acidic residues" evidence="6">
    <location>
        <begin position="753"/>
        <end position="768"/>
    </location>
</feature>
<evidence type="ECO:0000256" key="6">
    <source>
        <dbReference type="SAM" id="MobiDB-lite"/>
    </source>
</evidence>
<dbReference type="PIRSF" id="PIRSF037097">
    <property type="entry name" value="AP4_complex_epsilon"/>
    <property type="match status" value="1"/>
</dbReference>
<dbReference type="SUPFAM" id="SSF48371">
    <property type="entry name" value="ARM repeat"/>
    <property type="match status" value="1"/>
</dbReference>
<keyword evidence="3 5" id="KW-0653">Protein transport</keyword>
<evidence type="ECO:0000313" key="8">
    <source>
        <dbReference type="EMBL" id="WOL15642.1"/>
    </source>
</evidence>
<evidence type="ECO:0000256" key="4">
    <source>
        <dbReference type="ARBA" id="ARBA00023136"/>
    </source>
</evidence>
<evidence type="ECO:0000256" key="1">
    <source>
        <dbReference type="ARBA" id="ARBA00004308"/>
    </source>
</evidence>
<dbReference type="InterPro" id="IPR011989">
    <property type="entry name" value="ARM-like"/>
</dbReference>
<accession>A0AAQ3KV09</accession>
<dbReference type="AlphaFoldDB" id="A0AAQ3KV09"/>
<gene>
    <name evidence="8" type="ORF">Cni_G24423</name>
</gene>
<keyword evidence="4 5" id="KW-0472">Membrane</keyword>
<dbReference type="Gene3D" id="1.25.10.10">
    <property type="entry name" value="Leucine-rich Repeat Variant"/>
    <property type="match status" value="1"/>
</dbReference>
<dbReference type="GO" id="GO:0006886">
    <property type="term" value="P:intracellular protein transport"/>
    <property type="evidence" value="ECO:0007669"/>
    <property type="project" value="UniProtKB-UniRule"/>
</dbReference>
<keyword evidence="9" id="KW-1185">Reference proteome</keyword>
<feature type="domain" description="Clathrin/coatomer adaptor adaptin-like N-terminal" evidence="7">
    <location>
        <begin position="31"/>
        <end position="581"/>
    </location>
</feature>
<dbReference type="InterPro" id="IPR050840">
    <property type="entry name" value="Adaptor_Complx_Large_Subunit"/>
</dbReference>
<dbReference type="GO" id="GO:0012505">
    <property type="term" value="C:endomembrane system"/>
    <property type="evidence" value="ECO:0007669"/>
    <property type="project" value="UniProtKB-SubCell"/>
</dbReference>
<name>A0AAQ3KV09_9LILI</name>
<keyword evidence="2 5" id="KW-0813">Transport</keyword>
<comment type="function">
    <text evidence="5">Subunit of novel type of clathrin- or non-clathrin-associated protein coat involved in targeting proteins from the trans-Golgi network (TGN) to the endosomal-lysosomal system.</text>
</comment>
<comment type="subunit">
    <text evidence="5">Adaptor protein complex 4 (AP-4) is a heterotetramer composed of two large adaptins, a medium adaptin and a small adaptin.</text>
</comment>
<feature type="region of interest" description="Disordered" evidence="6">
    <location>
        <begin position="781"/>
        <end position="840"/>
    </location>
</feature>
<comment type="similarity">
    <text evidence="5">Belongs to the adaptor complexes large subunit family.</text>
</comment>
<dbReference type="GO" id="GO:0030124">
    <property type="term" value="C:AP-4 adaptor complex"/>
    <property type="evidence" value="ECO:0007669"/>
    <property type="project" value="UniProtKB-UniRule"/>
</dbReference>
<feature type="compositionally biased region" description="Basic residues" evidence="6">
    <location>
        <begin position="783"/>
        <end position="794"/>
    </location>
</feature>
<reference evidence="8 9" key="1">
    <citation type="submission" date="2023-10" db="EMBL/GenBank/DDBJ databases">
        <title>Chromosome-scale genome assembly provides insights into flower coloration mechanisms of Canna indica.</title>
        <authorList>
            <person name="Li C."/>
        </authorList>
    </citation>
    <scope>NUCLEOTIDE SEQUENCE [LARGE SCALE GENOMIC DNA]</scope>
    <source>
        <tissue evidence="8">Flower</tissue>
    </source>
</reference>
<evidence type="ECO:0000256" key="5">
    <source>
        <dbReference type="PIRNR" id="PIRNR037097"/>
    </source>
</evidence>
<feature type="compositionally biased region" description="Low complexity" evidence="6">
    <location>
        <begin position="727"/>
        <end position="741"/>
    </location>
</feature>
<dbReference type="Proteomes" id="UP001327560">
    <property type="component" value="Chromosome 8"/>
</dbReference>
<dbReference type="InterPro" id="IPR002553">
    <property type="entry name" value="Clathrin/coatomer_adapt-like_N"/>
</dbReference>
<organism evidence="8 9">
    <name type="scientific">Canna indica</name>
    <name type="common">Indian-shot</name>
    <dbReference type="NCBI Taxonomy" id="4628"/>
    <lineage>
        <taxon>Eukaryota</taxon>
        <taxon>Viridiplantae</taxon>
        <taxon>Streptophyta</taxon>
        <taxon>Embryophyta</taxon>
        <taxon>Tracheophyta</taxon>
        <taxon>Spermatophyta</taxon>
        <taxon>Magnoliopsida</taxon>
        <taxon>Liliopsida</taxon>
        <taxon>Zingiberales</taxon>
        <taxon>Cannaceae</taxon>
        <taxon>Canna</taxon>
    </lineage>
</organism>
<sequence length="925" mass="102039">MSSQGGWGQSKDFLDLVKSIGEARSKAEEDRIILRELEALRRRIAEPDVPRRRMKEYITRLVYAEMLGHDASFGYIHAVKMTHDNALPLKRTGYLAVTLFLSEDHDLIILIVNTIQKDLRSDNYLVVCAALTAVCKLITEDTIPAVLPLVVDLLAHRKEAVRKKAVMALHRFYQRSPASVTHLLPNFRKTLCDNDPGVMGATLCPLFDLITADANSYKDLLVSFVRILKQVAERNLPKTYDYHQMPAPFILIKLLKILALLGSGDKQASEHIYNVLGDIIRKCEPSSNIYNAVLYECICCISSIYPNAKLLEAAAEATSKFLKSDSHNLKYMGIDTLGRLIKISPDIAEEHQLAVIDCLEDPDDTLKRKTFELLYKMTKSTNVEVIVDHTIDYMININDNHYKTEIASRCVELAEQFAPTNQWFIQTMNKVFEHGGDLVNVRVAHNLMRLIAQGFSEDEEGADSQLRSSAVDSYICILGDPKLPSLFLQVICWVLGEYGTVDGKYSASYIMGKLCDVTEAHLCDDTVKAYAISAIMKICAFEIAAGRKVEILPECQSLIHELSASHSTDLQQRAYELQALLCLDCRTVESVMPLDASCEVLEVDKNLSFLNDFIQESIEKGSSPYIPESERPGMSSVSNFRRQNEASSHMLRFEAYGLPKPSPAHLIPQVSVSTSTSNLVPVTEASYYRESSQASKVPSVTDASSADLGTKLRLDGVQRKWGWPTYSSSGQSSTSSTNGVSHVDGVSAQSRDTLYDSRRQQSEVSAEKQKLAASLFGASSGKTVKRATSTHRATKGNTGNAERMAVSTAINPETSTEKAAPPPDLLDLSDDAAPTSTPTADPFQHLQVLIGATPVDNTVKAVGLESPNLMAFYTDIPSGSRKTTSTIHSAVPSIKKAPLQNDETARRVCVNPTGNNPNLFRDLLG</sequence>
<dbReference type="EMBL" id="CP136897">
    <property type="protein sequence ID" value="WOL15642.1"/>
    <property type="molecule type" value="Genomic_DNA"/>
</dbReference>
<dbReference type="InterPro" id="IPR017109">
    <property type="entry name" value="AP4_complex_esu"/>
</dbReference>
<evidence type="ECO:0000256" key="2">
    <source>
        <dbReference type="ARBA" id="ARBA00022448"/>
    </source>
</evidence>
<dbReference type="PANTHER" id="PTHR22780">
    <property type="entry name" value="ADAPTIN, ALPHA/GAMMA/EPSILON"/>
    <property type="match status" value="1"/>
</dbReference>
<proteinExistence type="inferred from homology"/>
<protein>
    <recommendedName>
        <fullName evidence="5">AP-4 complex subunit epsilon</fullName>
    </recommendedName>
</protein>
<keyword evidence="5" id="KW-0333">Golgi apparatus</keyword>
<evidence type="ECO:0000259" key="7">
    <source>
        <dbReference type="Pfam" id="PF01602"/>
    </source>
</evidence>
<feature type="region of interest" description="Disordered" evidence="6">
    <location>
        <begin position="723"/>
        <end position="768"/>
    </location>
</feature>
<comment type="subcellular location">
    <subcellularLocation>
        <location evidence="1">Endomembrane system</location>
    </subcellularLocation>
</comment>
<evidence type="ECO:0000313" key="9">
    <source>
        <dbReference type="Proteomes" id="UP001327560"/>
    </source>
</evidence>
<dbReference type="InterPro" id="IPR016024">
    <property type="entry name" value="ARM-type_fold"/>
</dbReference>
<dbReference type="Pfam" id="PF01602">
    <property type="entry name" value="Adaptin_N"/>
    <property type="match status" value="1"/>
</dbReference>